<organism evidence="1 2">
    <name type="scientific">Hathewaya histolytica</name>
    <name type="common">Clostridium histolyticum</name>
    <dbReference type="NCBI Taxonomy" id="1498"/>
    <lineage>
        <taxon>Bacteria</taxon>
        <taxon>Bacillati</taxon>
        <taxon>Bacillota</taxon>
        <taxon>Clostridia</taxon>
        <taxon>Eubacteriales</taxon>
        <taxon>Clostridiaceae</taxon>
        <taxon>Hathewaya</taxon>
    </lineage>
</organism>
<evidence type="ECO:0000313" key="1">
    <source>
        <dbReference type="EMBL" id="VTQ93801.1"/>
    </source>
</evidence>
<dbReference type="EMBL" id="LR590481">
    <property type="protein sequence ID" value="VTQ93801.1"/>
    <property type="molecule type" value="Genomic_DNA"/>
</dbReference>
<reference evidence="1 2" key="1">
    <citation type="submission" date="2019-05" db="EMBL/GenBank/DDBJ databases">
        <authorList>
            <consortium name="Pathogen Informatics"/>
        </authorList>
    </citation>
    <scope>NUCLEOTIDE SEQUENCE [LARGE SCALE GENOMIC DNA]</scope>
    <source>
        <strain evidence="1 2">NCTC503</strain>
    </source>
</reference>
<keyword evidence="2" id="KW-1185">Reference proteome</keyword>
<dbReference type="InterPro" id="IPR001387">
    <property type="entry name" value="Cro/C1-type_HTH"/>
</dbReference>
<evidence type="ECO:0000313" key="2">
    <source>
        <dbReference type="Proteomes" id="UP000308489"/>
    </source>
</evidence>
<dbReference type="CDD" id="cd00093">
    <property type="entry name" value="HTH_XRE"/>
    <property type="match status" value="1"/>
</dbReference>
<dbReference type="Proteomes" id="UP000308489">
    <property type="component" value="Chromosome 1"/>
</dbReference>
<dbReference type="RefSeq" id="WP_243117977.1">
    <property type="nucleotide sequence ID" value="NZ_CBCRUQ010000024.1"/>
</dbReference>
<accession>A0A4U9RQI9</accession>
<name>A0A4U9RQI9_HATHI</name>
<dbReference type="KEGG" id="hhw:NCTC503_02186"/>
<sequence>MTKTEKLKSIILSKYNSIREFARIAEIPSTTLTSALDKDIGGMAVDRVIKICDILNVDIKTFEPLEKDKNHNGLCKEETTLLSNFNKLNKKGKKEAAKRVEELTEIRKYTYEEKDYLIPFAAHDRDGNFSKEDIQRDLNLMDDDNLWE</sequence>
<dbReference type="AlphaFoldDB" id="A0A4U9RQI9"/>
<gene>
    <name evidence="1" type="ORF">NCTC503_02186</name>
</gene>
<protein>
    <submittedName>
        <fullName evidence="1">Putative transcriptional regulator</fullName>
    </submittedName>
</protein>
<proteinExistence type="predicted"/>